<dbReference type="InterPro" id="IPR001697">
    <property type="entry name" value="Pyr_Knase"/>
</dbReference>
<dbReference type="GO" id="GO:0030955">
    <property type="term" value="F:potassium ion binding"/>
    <property type="evidence" value="ECO:0007669"/>
    <property type="project" value="InterPro"/>
</dbReference>
<reference evidence="13 14" key="1">
    <citation type="submission" date="2019-08" db="EMBL/GenBank/DDBJ databases">
        <title>Parahaliea maris sp. nov., isolated from the surface seawater.</title>
        <authorList>
            <person name="Liu Y."/>
        </authorList>
    </citation>
    <scope>NUCLEOTIDE SEQUENCE [LARGE SCALE GENOMIC DNA]</scope>
    <source>
        <strain evidence="13 14">HSLHS9</strain>
    </source>
</reference>
<dbReference type="PANTHER" id="PTHR11817">
    <property type="entry name" value="PYRUVATE KINASE"/>
    <property type="match status" value="1"/>
</dbReference>
<keyword evidence="9" id="KW-0460">Magnesium</keyword>
<dbReference type="AlphaFoldDB" id="A0A5C9A8L0"/>
<comment type="caution">
    <text evidence="13">The sequence shown here is derived from an EMBL/GenBank/DDBJ whole genome shotgun (WGS) entry which is preliminary data.</text>
</comment>
<dbReference type="GO" id="GO:0000287">
    <property type="term" value="F:magnesium ion binding"/>
    <property type="evidence" value="ECO:0007669"/>
    <property type="project" value="InterPro"/>
</dbReference>
<dbReference type="EMBL" id="VRZA01000002">
    <property type="protein sequence ID" value="TXS95561.1"/>
    <property type="molecule type" value="Genomic_DNA"/>
</dbReference>
<dbReference type="Gene3D" id="3.20.20.60">
    <property type="entry name" value="Phosphoenolpyruvate-binding domains"/>
    <property type="match status" value="2"/>
</dbReference>
<keyword evidence="10" id="KW-0324">Glycolysis</keyword>
<dbReference type="SUPFAM" id="SSF50800">
    <property type="entry name" value="PK beta-barrel domain-like"/>
    <property type="match status" value="1"/>
</dbReference>
<name>A0A5C9A8L0_9GAMM</name>
<evidence type="ECO:0000259" key="12">
    <source>
        <dbReference type="Pfam" id="PF00224"/>
    </source>
</evidence>
<protein>
    <recommendedName>
        <fullName evidence="3">pyruvate kinase</fullName>
        <ecNumber evidence="3">2.7.1.40</ecNumber>
    </recommendedName>
</protein>
<gene>
    <name evidence="13" type="ORF">FV139_06680</name>
</gene>
<dbReference type="UniPathway" id="UPA00109">
    <property type="reaction ID" value="UER00188"/>
</dbReference>
<feature type="domain" description="Pyruvate kinase barrel" evidence="12">
    <location>
        <begin position="140"/>
        <end position="217"/>
    </location>
</feature>
<feature type="domain" description="Pyruvate kinase barrel" evidence="12">
    <location>
        <begin position="367"/>
        <end position="581"/>
    </location>
</feature>
<evidence type="ECO:0000313" key="13">
    <source>
        <dbReference type="EMBL" id="TXS95561.1"/>
    </source>
</evidence>
<evidence type="ECO:0000256" key="1">
    <source>
        <dbReference type="ARBA" id="ARBA00004997"/>
    </source>
</evidence>
<evidence type="ECO:0000313" key="14">
    <source>
        <dbReference type="Proteomes" id="UP000321039"/>
    </source>
</evidence>
<evidence type="ECO:0000256" key="2">
    <source>
        <dbReference type="ARBA" id="ARBA00008663"/>
    </source>
</evidence>
<dbReference type="Proteomes" id="UP000321039">
    <property type="component" value="Unassembled WGS sequence"/>
</dbReference>
<dbReference type="EC" id="2.7.1.40" evidence="3"/>
<evidence type="ECO:0000256" key="5">
    <source>
        <dbReference type="ARBA" id="ARBA00022723"/>
    </source>
</evidence>
<evidence type="ECO:0000256" key="3">
    <source>
        <dbReference type="ARBA" id="ARBA00012142"/>
    </source>
</evidence>
<organism evidence="13 14">
    <name type="scientific">Parahaliea maris</name>
    <dbReference type="NCBI Taxonomy" id="2716870"/>
    <lineage>
        <taxon>Bacteria</taxon>
        <taxon>Pseudomonadati</taxon>
        <taxon>Pseudomonadota</taxon>
        <taxon>Gammaproteobacteria</taxon>
        <taxon>Cellvibrionales</taxon>
        <taxon>Halieaceae</taxon>
        <taxon>Parahaliea</taxon>
    </lineage>
</organism>
<dbReference type="Pfam" id="PF00224">
    <property type="entry name" value="PK"/>
    <property type="match status" value="2"/>
</dbReference>
<proteinExistence type="inferred from homology"/>
<dbReference type="GO" id="GO:0005524">
    <property type="term" value="F:ATP binding"/>
    <property type="evidence" value="ECO:0007669"/>
    <property type="project" value="UniProtKB-KW"/>
</dbReference>
<dbReference type="NCBIfam" id="NF011314">
    <property type="entry name" value="PRK14725.1"/>
    <property type="match status" value="1"/>
</dbReference>
<sequence>MPQVNEPDVPDGKSLQALISELATIRREMLAAAGRVPGSVHPSQRESAVNLLHYLALRHRDLRPLQARLAVLGLSSLGRSESHVLASIDAVLGTLCKLTGTTWEEGDELVGALQFRRGGELLEEHTRALLGPPPVGRNPRIMVTMPSEAATNYPLVRDLVQAGMDCMRINCAHDSAIEWGLMIDNLRRAEEELGRSCRVSMDLAGPKLRTGQIEGGLAVARCRPTRNAFGEVTRAARLWLSPRDNPAASPTPADLCLQVDAGWLAALAPGDEVCLTDTRGAHRRMRVLDAAPSGVWLEGLKTAYFSPDVVLHHHRANGKDCQTPVYGVPCIEAAITLAPGDLLILKPGQEPGRAAIRDSGGALLTPASISCTLPEVLACVNTGEEVWFDDGKIGGEIESICDGQLYVRIHHTGPDGSKLRADKGINFPGSRLDLAAMTGKDVLDLDFVARRAQMVALSFANTVDDVEALKSRLLAFGEDVPAIVLKIETVAGFHNLPAMLLAAMAAPVCGVMIARGDLAVEAGFERLAEVQEEILWLCEAAHVPVIWATQVLETQAKTGAPTRAEITDAAMGHRAECVMLNKGPHIHETVRTLDNILRRMQGHQFKKQAMLRELSLAGAFSLGG</sequence>
<comment type="pathway">
    <text evidence="1">Carbohydrate degradation; glycolysis; pyruvate from D-glyceraldehyde 3-phosphate: step 5/5.</text>
</comment>
<evidence type="ECO:0000256" key="4">
    <source>
        <dbReference type="ARBA" id="ARBA00022679"/>
    </source>
</evidence>
<keyword evidence="11 13" id="KW-0670">Pyruvate</keyword>
<keyword evidence="6" id="KW-0547">Nucleotide-binding</keyword>
<evidence type="ECO:0000256" key="11">
    <source>
        <dbReference type="ARBA" id="ARBA00023317"/>
    </source>
</evidence>
<dbReference type="SUPFAM" id="SSF51621">
    <property type="entry name" value="Phosphoenolpyruvate/pyruvate domain"/>
    <property type="match status" value="1"/>
</dbReference>
<keyword evidence="8" id="KW-0067">ATP-binding</keyword>
<dbReference type="GO" id="GO:0004743">
    <property type="term" value="F:pyruvate kinase activity"/>
    <property type="evidence" value="ECO:0007669"/>
    <property type="project" value="UniProtKB-EC"/>
</dbReference>
<dbReference type="InterPro" id="IPR040442">
    <property type="entry name" value="Pyrv_kinase-like_dom_sf"/>
</dbReference>
<keyword evidence="4" id="KW-0808">Transferase</keyword>
<dbReference type="InterPro" id="IPR015813">
    <property type="entry name" value="Pyrv/PenolPyrv_kinase-like_dom"/>
</dbReference>
<dbReference type="RefSeq" id="WP_148067472.1">
    <property type="nucleotide sequence ID" value="NZ_VRZA01000002.1"/>
</dbReference>
<keyword evidence="7 13" id="KW-0418">Kinase</keyword>
<evidence type="ECO:0000256" key="6">
    <source>
        <dbReference type="ARBA" id="ARBA00022741"/>
    </source>
</evidence>
<evidence type="ECO:0000256" key="10">
    <source>
        <dbReference type="ARBA" id="ARBA00023152"/>
    </source>
</evidence>
<accession>A0A5C9A8L0</accession>
<dbReference type="GO" id="GO:0016301">
    <property type="term" value="F:kinase activity"/>
    <property type="evidence" value="ECO:0007669"/>
    <property type="project" value="UniProtKB-KW"/>
</dbReference>
<comment type="similarity">
    <text evidence="2">Belongs to the pyruvate kinase family.</text>
</comment>
<keyword evidence="14" id="KW-1185">Reference proteome</keyword>
<dbReference type="InterPro" id="IPR015793">
    <property type="entry name" value="Pyrv_Knase_brl"/>
</dbReference>
<dbReference type="InterPro" id="IPR011037">
    <property type="entry name" value="Pyrv_Knase-like_insert_dom_sf"/>
</dbReference>
<evidence type="ECO:0000256" key="9">
    <source>
        <dbReference type="ARBA" id="ARBA00022842"/>
    </source>
</evidence>
<evidence type="ECO:0000256" key="8">
    <source>
        <dbReference type="ARBA" id="ARBA00022840"/>
    </source>
</evidence>
<keyword evidence="5" id="KW-0479">Metal-binding</keyword>
<evidence type="ECO:0000256" key="7">
    <source>
        <dbReference type="ARBA" id="ARBA00022777"/>
    </source>
</evidence>